<gene>
    <name evidence="2" type="ORF">RM552_13955</name>
</gene>
<protein>
    <submittedName>
        <fullName evidence="2">Uncharacterized protein</fullName>
    </submittedName>
</protein>
<name>A0ABU2ZU70_9ALTE</name>
<proteinExistence type="predicted"/>
<keyword evidence="1" id="KW-0732">Signal</keyword>
<accession>A0ABU2ZU70</accession>
<feature type="chain" id="PRO_5046235921" evidence="1">
    <location>
        <begin position="22"/>
        <end position="201"/>
    </location>
</feature>
<evidence type="ECO:0000256" key="1">
    <source>
        <dbReference type="SAM" id="SignalP"/>
    </source>
</evidence>
<dbReference type="RefSeq" id="WP_311369471.1">
    <property type="nucleotide sequence ID" value="NZ_JAVRHX010000004.1"/>
</dbReference>
<keyword evidence="3" id="KW-1185">Reference proteome</keyword>
<dbReference type="Proteomes" id="UP001253545">
    <property type="component" value="Unassembled WGS sequence"/>
</dbReference>
<evidence type="ECO:0000313" key="3">
    <source>
        <dbReference type="Proteomes" id="UP001253545"/>
    </source>
</evidence>
<comment type="caution">
    <text evidence="2">The sequence shown here is derived from an EMBL/GenBank/DDBJ whole genome shotgun (WGS) entry which is preliminary data.</text>
</comment>
<sequence length="201" mass="20493">MMKRLSVSFLFLCLFSVVAIAQTPASPSLFGDDEQPGNRLHEVIAAKMANGEAKNAAIVDAIKVALTDADNSLNGEAKSAVAFDIPLAEQFYVQMVDVNSLIEVTKVLIEENASKAIHVITLGTVLYPDFAQEVFDGAALSGVMAPEDILVAVLQAGADATTVSDPTAIGGDANTNIAVTPLGAGIGAGGTGGGDTTASTN</sequence>
<evidence type="ECO:0000313" key="2">
    <source>
        <dbReference type="EMBL" id="MDT0595955.1"/>
    </source>
</evidence>
<feature type="signal peptide" evidence="1">
    <location>
        <begin position="1"/>
        <end position="21"/>
    </location>
</feature>
<reference evidence="2 3" key="1">
    <citation type="submission" date="2023-09" db="EMBL/GenBank/DDBJ databases">
        <authorList>
            <person name="Rey-Velasco X."/>
        </authorList>
    </citation>
    <scope>NUCLEOTIDE SEQUENCE [LARGE SCALE GENOMIC DNA]</scope>
    <source>
        <strain evidence="2 3">P117</strain>
    </source>
</reference>
<organism evidence="2 3">
    <name type="scientific">Glaciecola petra</name>
    <dbReference type="NCBI Taxonomy" id="3075602"/>
    <lineage>
        <taxon>Bacteria</taxon>
        <taxon>Pseudomonadati</taxon>
        <taxon>Pseudomonadota</taxon>
        <taxon>Gammaproteobacteria</taxon>
        <taxon>Alteromonadales</taxon>
        <taxon>Alteromonadaceae</taxon>
        <taxon>Glaciecola</taxon>
    </lineage>
</organism>
<dbReference type="EMBL" id="JAVRHX010000004">
    <property type="protein sequence ID" value="MDT0595955.1"/>
    <property type="molecule type" value="Genomic_DNA"/>
</dbReference>